<gene>
    <name evidence="2" type="ORF">DEO72_LG3g1871</name>
</gene>
<evidence type="ECO:0000256" key="1">
    <source>
        <dbReference type="SAM" id="MobiDB-lite"/>
    </source>
</evidence>
<dbReference type="SUPFAM" id="SSF49899">
    <property type="entry name" value="Concanavalin A-like lectins/glucanases"/>
    <property type="match status" value="1"/>
</dbReference>
<feature type="compositionally biased region" description="Gly residues" evidence="1">
    <location>
        <begin position="126"/>
        <end position="140"/>
    </location>
</feature>
<proteinExistence type="predicted"/>
<name>A0A4D6LFJ4_VIGUN</name>
<evidence type="ECO:0000313" key="3">
    <source>
        <dbReference type="Proteomes" id="UP000501690"/>
    </source>
</evidence>
<feature type="region of interest" description="Disordered" evidence="1">
    <location>
        <begin position="69"/>
        <end position="160"/>
    </location>
</feature>
<protein>
    <submittedName>
        <fullName evidence="2">Uncharacterized protein</fullName>
    </submittedName>
</protein>
<dbReference type="Gene3D" id="2.60.120.200">
    <property type="match status" value="1"/>
</dbReference>
<reference evidence="2 3" key="1">
    <citation type="submission" date="2019-04" db="EMBL/GenBank/DDBJ databases">
        <title>An improved genome assembly and genetic linkage map for asparagus bean, Vigna unguiculata ssp. sesquipedialis.</title>
        <authorList>
            <person name="Xia Q."/>
            <person name="Zhang R."/>
            <person name="Dong Y."/>
        </authorList>
    </citation>
    <scope>NUCLEOTIDE SEQUENCE [LARGE SCALE GENOMIC DNA]</scope>
    <source>
        <tissue evidence="2">Leaf</tissue>
    </source>
</reference>
<keyword evidence="3" id="KW-1185">Reference proteome</keyword>
<sequence length="160" mass="16577">MVRVWLAYSSTRPSTPILVSQVDLTETFENFMHVGFTASNGEGSSDYTGRETNVHEVFKCLGEVYLGNKNGSGRSGGGISEPDTDEFAGGTRGRGEDGEGEVGGEGGGGVGLGVKKTEWVDEEGSVDGGGKAGGLVGGESDGFVREESSKLLGVQGKRKH</sequence>
<dbReference type="AlphaFoldDB" id="A0A4D6LFJ4"/>
<feature type="compositionally biased region" description="Gly residues" evidence="1">
    <location>
        <begin position="101"/>
        <end position="112"/>
    </location>
</feature>
<evidence type="ECO:0000313" key="2">
    <source>
        <dbReference type="EMBL" id="QCD87337.1"/>
    </source>
</evidence>
<accession>A0A4D6LFJ4</accession>
<organism evidence="2 3">
    <name type="scientific">Vigna unguiculata</name>
    <name type="common">Cowpea</name>
    <dbReference type="NCBI Taxonomy" id="3917"/>
    <lineage>
        <taxon>Eukaryota</taxon>
        <taxon>Viridiplantae</taxon>
        <taxon>Streptophyta</taxon>
        <taxon>Embryophyta</taxon>
        <taxon>Tracheophyta</taxon>
        <taxon>Spermatophyta</taxon>
        <taxon>Magnoliopsida</taxon>
        <taxon>eudicotyledons</taxon>
        <taxon>Gunneridae</taxon>
        <taxon>Pentapetalae</taxon>
        <taxon>rosids</taxon>
        <taxon>fabids</taxon>
        <taxon>Fabales</taxon>
        <taxon>Fabaceae</taxon>
        <taxon>Papilionoideae</taxon>
        <taxon>50 kb inversion clade</taxon>
        <taxon>NPAAA clade</taxon>
        <taxon>indigoferoid/millettioid clade</taxon>
        <taxon>Phaseoleae</taxon>
        <taxon>Vigna</taxon>
    </lineage>
</organism>
<dbReference type="InterPro" id="IPR013320">
    <property type="entry name" value="ConA-like_dom_sf"/>
</dbReference>
<dbReference type="EMBL" id="CP039347">
    <property type="protein sequence ID" value="QCD87337.1"/>
    <property type="molecule type" value="Genomic_DNA"/>
</dbReference>
<dbReference type="Proteomes" id="UP000501690">
    <property type="component" value="Linkage Group LG3"/>
</dbReference>